<keyword evidence="3" id="KW-1185">Reference proteome</keyword>
<feature type="transmembrane region" description="Helical" evidence="1">
    <location>
        <begin position="6"/>
        <end position="27"/>
    </location>
</feature>
<name>A0A263BSX8_9BACI</name>
<keyword evidence="1" id="KW-0472">Membrane</keyword>
<feature type="transmembrane region" description="Helical" evidence="1">
    <location>
        <begin position="120"/>
        <end position="140"/>
    </location>
</feature>
<dbReference type="Proteomes" id="UP000217083">
    <property type="component" value="Unassembled WGS sequence"/>
</dbReference>
<evidence type="ECO:0000313" key="2">
    <source>
        <dbReference type="EMBL" id="OZM56831.1"/>
    </source>
</evidence>
<reference evidence="2 3" key="2">
    <citation type="submission" date="2017-09" db="EMBL/GenBank/DDBJ databases">
        <title>Bacillus patelloidae sp. nov., isolated from the intestinal tract of a marine limpet.</title>
        <authorList>
            <person name="Liu R."/>
            <person name="Dong C."/>
            <person name="Shao Z."/>
        </authorList>
    </citation>
    <scope>NUCLEOTIDE SEQUENCE [LARGE SCALE GENOMIC DNA]</scope>
    <source>
        <strain evidence="2 3">SA5d-4</strain>
    </source>
</reference>
<comment type="caution">
    <text evidence="2">The sequence shown here is derived from an EMBL/GenBank/DDBJ whole genome shotgun (WGS) entry which is preliminary data.</text>
</comment>
<organism evidence="2 3">
    <name type="scientific">Lottiidibacillus patelloidae</name>
    <dbReference type="NCBI Taxonomy" id="2670334"/>
    <lineage>
        <taxon>Bacteria</taxon>
        <taxon>Bacillati</taxon>
        <taxon>Bacillota</taxon>
        <taxon>Bacilli</taxon>
        <taxon>Bacillales</taxon>
        <taxon>Bacillaceae</taxon>
        <taxon>Lottiidibacillus</taxon>
    </lineage>
</organism>
<sequence length="154" mass="17337">MFQLLLTIHIITGTVCLITGLIAMLSKKKKGKHTRSGEIYHWSYVIVFVTAVVMSIIYWEKSAYLFYIALFSYSFALMGYLAVKKKWKNWLGSHIGGMLGSYIGIVTATIVVNIPRIPLLNQLPIIIFWLLPTIIGVPLITRVGKRYASKTGLT</sequence>
<dbReference type="RefSeq" id="WP_094924271.1">
    <property type="nucleotide sequence ID" value="NZ_NPIA01000004.1"/>
</dbReference>
<gene>
    <name evidence="2" type="ORF">CIB95_08645</name>
</gene>
<dbReference type="InterPro" id="IPR018750">
    <property type="entry name" value="DUF2306_membrane"/>
</dbReference>
<accession>A0A263BSX8</accession>
<evidence type="ECO:0000256" key="1">
    <source>
        <dbReference type="SAM" id="Phobius"/>
    </source>
</evidence>
<dbReference type="AlphaFoldDB" id="A0A263BSX8"/>
<evidence type="ECO:0000313" key="3">
    <source>
        <dbReference type="Proteomes" id="UP000217083"/>
    </source>
</evidence>
<dbReference type="Pfam" id="PF10067">
    <property type="entry name" value="DUF2306"/>
    <property type="match status" value="1"/>
</dbReference>
<dbReference type="EMBL" id="NPIA01000004">
    <property type="protein sequence ID" value="OZM56831.1"/>
    <property type="molecule type" value="Genomic_DNA"/>
</dbReference>
<feature type="transmembrane region" description="Helical" evidence="1">
    <location>
        <begin position="64"/>
        <end position="83"/>
    </location>
</feature>
<keyword evidence="1" id="KW-1133">Transmembrane helix</keyword>
<feature type="transmembrane region" description="Helical" evidence="1">
    <location>
        <begin position="39"/>
        <end position="58"/>
    </location>
</feature>
<reference evidence="3" key="1">
    <citation type="submission" date="2017-08" db="EMBL/GenBank/DDBJ databases">
        <authorList>
            <person name="Huang Z."/>
        </authorList>
    </citation>
    <scope>NUCLEOTIDE SEQUENCE [LARGE SCALE GENOMIC DNA]</scope>
    <source>
        <strain evidence="3">SA5d-4</strain>
    </source>
</reference>
<feature type="transmembrane region" description="Helical" evidence="1">
    <location>
        <begin position="95"/>
        <end position="114"/>
    </location>
</feature>
<keyword evidence="1" id="KW-0812">Transmembrane</keyword>
<protein>
    <submittedName>
        <fullName evidence="2">DUF2306 domain-containing protein</fullName>
    </submittedName>
</protein>
<proteinExistence type="predicted"/>